<evidence type="ECO:0000313" key="4">
    <source>
        <dbReference type="Proteomes" id="UP001314205"/>
    </source>
</evidence>
<keyword evidence="4" id="KW-1185">Reference proteome</keyword>
<evidence type="ECO:0000259" key="2">
    <source>
        <dbReference type="Pfam" id="PF17921"/>
    </source>
</evidence>
<proteinExistence type="predicted"/>
<evidence type="ECO:0000256" key="1">
    <source>
        <dbReference type="ARBA" id="ARBA00012493"/>
    </source>
</evidence>
<dbReference type="Pfam" id="PF17921">
    <property type="entry name" value="Integrase_H2C2"/>
    <property type="match status" value="1"/>
</dbReference>
<feature type="domain" description="Integrase zinc-binding" evidence="2">
    <location>
        <begin position="57"/>
        <end position="110"/>
    </location>
</feature>
<gene>
    <name evidence="3" type="ORF">PARMNEM_LOCUS9717</name>
</gene>
<comment type="caution">
    <text evidence="3">The sequence shown here is derived from an EMBL/GenBank/DDBJ whole genome shotgun (WGS) entry which is preliminary data.</text>
</comment>
<dbReference type="Proteomes" id="UP001314205">
    <property type="component" value="Unassembled WGS sequence"/>
</dbReference>
<protein>
    <recommendedName>
        <fullName evidence="1">RNA-directed DNA polymerase</fullName>
        <ecNumber evidence="1">2.7.7.49</ecNumber>
    </recommendedName>
</protein>
<dbReference type="PANTHER" id="PTHR37984">
    <property type="entry name" value="PROTEIN CBG26694"/>
    <property type="match status" value="1"/>
</dbReference>
<dbReference type="Gene3D" id="1.10.340.70">
    <property type="match status" value="1"/>
</dbReference>
<dbReference type="PANTHER" id="PTHR37984:SF5">
    <property type="entry name" value="PROTEIN NYNRIN-LIKE"/>
    <property type="match status" value="1"/>
</dbReference>
<dbReference type="EMBL" id="CAVLGL010000083">
    <property type="protein sequence ID" value="CAK1589180.1"/>
    <property type="molecule type" value="Genomic_DNA"/>
</dbReference>
<sequence length="151" mass="18325">MLESSQDEELSILTKYIQKGWPENKNNIPDIVDSYHKLRGELSVDQKLVFFNDRLIIPTFLRLDFIKQLHEGHLGMRKMKQLARRLYYWPQMDNDIDEFVRKCFTCQTYHNNNIKERLSPHDIPRWSFGKLGFDIMDFRSKSYLVFYDFHQ</sequence>
<organism evidence="3 4">
    <name type="scientific">Parnassius mnemosyne</name>
    <name type="common">clouded apollo</name>
    <dbReference type="NCBI Taxonomy" id="213953"/>
    <lineage>
        <taxon>Eukaryota</taxon>
        <taxon>Metazoa</taxon>
        <taxon>Ecdysozoa</taxon>
        <taxon>Arthropoda</taxon>
        <taxon>Hexapoda</taxon>
        <taxon>Insecta</taxon>
        <taxon>Pterygota</taxon>
        <taxon>Neoptera</taxon>
        <taxon>Endopterygota</taxon>
        <taxon>Lepidoptera</taxon>
        <taxon>Glossata</taxon>
        <taxon>Ditrysia</taxon>
        <taxon>Papilionoidea</taxon>
        <taxon>Papilionidae</taxon>
        <taxon>Parnassiinae</taxon>
        <taxon>Parnassini</taxon>
        <taxon>Parnassius</taxon>
        <taxon>Driopa</taxon>
    </lineage>
</organism>
<name>A0AAV1L309_9NEOP</name>
<dbReference type="AlphaFoldDB" id="A0AAV1L309"/>
<dbReference type="FunFam" id="1.10.340.70:FF:000003">
    <property type="entry name" value="Protein CBG25708"/>
    <property type="match status" value="1"/>
</dbReference>
<dbReference type="GO" id="GO:0003964">
    <property type="term" value="F:RNA-directed DNA polymerase activity"/>
    <property type="evidence" value="ECO:0007669"/>
    <property type="project" value="UniProtKB-EC"/>
</dbReference>
<dbReference type="InterPro" id="IPR041588">
    <property type="entry name" value="Integrase_H2C2"/>
</dbReference>
<dbReference type="EC" id="2.7.7.49" evidence="1"/>
<evidence type="ECO:0000313" key="3">
    <source>
        <dbReference type="EMBL" id="CAK1589180.1"/>
    </source>
</evidence>
<accession>A0AAV1L309</accession>
<dbReference type="InterPro" id="IPR050951">
    <property type="entry name" value="Retrovirus_Pol_polyprotein"/>
</dbReference>
<reference evidence="3 4" key="1">
    <citation type="submission" date="2023-11" db="EMBL/GenBank/DDBJ databases">
        <authorList>
            <person name="Hedman E."/>
            <person name="Englund M."/>
            <person name="Stromberg M."/>
            <person name="Nyberg Akerstrom W."/>
            <person name="Nylinder S."/>
            <person name="Jareborg N."/>
            <person name="Kallberg Y."/>
            <person name="Kronander E."/>
        </authorList>
    </citation>
    <scope>NUCLEOTIDE SEQUENCE [LARGE SCALE GENOMIC DNA]</scope>
</reference>